<gene>
    <name evidence="1" type="ORF">CLIB1444_03S08856</name>
</gene>
<proteinExistence type="predicted"/>
<dbReference type="EMBL" id="CALSDN010000003">
    <property type="protein sequence ID" value="CAH6720300.1"/>
    <property type="molecule type" value="Genomic_DNA"/>
</dbReference>
<accession>A0ACA9Y5L6</accession>
<comment type="caution">
    <text evidence="1">The sequence shown here is derived from an EMBL/GenBank/DDBJ whole genome shotgun (WGS) entry which is preliminary data.</text>
</comment>
<dbReference type="Proteomes" id="UP001152531">
    <property type="component" value="Unassembled WGS sequence"/>
</dbReference>
<evidence type="ECO:0000313" key="2">
    <source>
        <dbReference type="Proteomes" id="UP001152531"/>
    </source>
</evidence>
<name>A0ACA9Y5L6_9ASCO</name>
<sequence length="614" mass="69712">MGQSVSVDNDGIRGDVELVEVPKEELIGFFHMKCKSLLRKVELKAIATKTNITNLNEKTVITPSDLAYLLQLCRKDDEVTSINQKFGDVVQIIYDALKITGSTPFLRDFENQQGNSLTIDDLIVNSVVYNGKLKKVVADYDILKVLFVSLSYKSLVEYSKFHAKKDNVDNLVTIKALKVESDQLQKRLIWKSLAQFKDFDGIDINDLYIDGYDLHQLLTLFLLLSSIPPSSKLRMESVLYKLLKENWGNFEESALSLLKYMDININSHNMKSTKIKYDQFFTNEHQIVIKLLKDGFTALFETGFLSSNFDDTTVSESQPKESAFSGSKLMNNATISSFSTALKAVGSETQITTENLIKLYIGKEAGFSIRSLESKIFKWQAPTLFIVSGKRLKSKTVSSNKRYLQFDNEYPRYFRSVENPLKDWQLENDRITYGVLVGQPWRTSNKKNFGDTQTTIFSLSPHFDFYKSSTSPILKGESIYFNTLGLGLGFGNEQPINKNGVRKYLPGDVSLTIESNLEFAVFRHLSNGSNSYFKKSQQHQLSSENFEDRFMITDLEVWGVGSTKELELQKKQWEWENKQAELRQSVNLKTMGEDRAFLEMVGLVGNHGGSGGSV</sequence>
<reference evidence="1" key="1">
    <citation type="submission" date="2022-06" db="EMBL/GenBank/DDBJ databases">
        <authorList>
            <person name="Legras J.-L."/>
            <person name="Devillers H."/>
            <person name="Grondin C."/>
        </authorList>
    </citation>
    <scope>NUCLEOTIDE SEQUENCE</scope>
    <source>
        <strain evidence="1">CLIB 1444</strain>
    </source>
</reference>
<protein>
    <submittedName>
        <fullName evidence="1">Restriction of telomere capping protein 5</fullName>
    </submittedName>
</protein>
<keyword evidence="2" id="KW-1185">Reference proteome</keyword>
<evidence type="ECO:0000313" key="1">
    <source>
        <dbReference type="EMBL" id="CAH6720300.1"/>
    </source>
</evidence>
<organism evidence="1 2">
    <name type="scientific">[Candida] jaroonii</name>
    <dbReference type="NCBI Taxonomy" id="467808"/>
    <lineage>
        <taxon>Eukaryota</taxon>
        <taxon>Fungi</taxon>
        <taxon>Dikarya</taxon>
        <taxon>Ascomycota</taxon>
        <taxon>Saccharomycotina</taxon>
        <taxon>Pichiomycetes</taxon>
        <taxon>Debaryomycetaceae</taxon>
        <taxon>Yamadazyma</taxon>
    </lineage>
</organism>